<dbReference type="AlphaFoldDB" id="A0AAE1UKG5"/>
<sequence>MSPRNVNKFNMDTRLSILSQLAQRVRGEQESSNGSVYGTRTRRKVLAVAVITDAGNPGHDASLLLPVPLVRVGSFMVCKGDHTTPTLEEGEVAIVWDQLELHTYIGGPQDATPIRYTITTEEEFSNTFLLAKVSFSLDISAKDSTSSIRNLVQSLTEQLESSAACFRLLYSKLVLQNNKGILSLGKPLSDSNEPVGSLSKSGTGNKKSSTPPMASFQFMFSRSVCPTTNAPVVRIDKRKTSILSALLNGEVLVYLRKTMAVSDVANLLSRGMVRQLHLAEHWLGKQLADTKLKGSLTPVNSVHFIVGHVVSVIYPDETEESYLEEYRKEVHKALLLPLNRPMIKRGNKQTQNHASTKSSVLTNTHVGLSSSNVNGIVRIVQGTYGYHHYMQDHFDDNKWGCAYRSLQTLVSWFKYQGYTDNPIPTHRDIQKCLADIGDKPSSFIGSKQWIGSTEVGYVLDNMFNVGSRFIYVSSGEELASYGRQLTMHFEIQGTPIMIGGGVLAHTIIGVDWSDETGDINFLILDPHYTGSEDLGVIQSKGWCGWKSLKFWKPGAYYNLCLPQRPHCV</sequence>
<evidence type="ECO:0000256" key="4">
    <source>
        <dbReference type="ARBA" id="ARBA00022801"/>
    </source>
</evidence>
<keyword evidence="12" id="KW-1185">Reference proteome</keyword>
<feature type="compositionally biased region" description="Low complexity" evidence="8">
    <location>
        <begin position="196"/>
        <end position="209"/>
    </location>
</feature>
<dbReference type="SUPFAM" id="SSF54001">
    <property type="entry name" value="Cysteine proteinases"/>
    <property type="match status" value="1"/>
</dbReference>
<dbReference type="Proteomes" id="UP001292094">
    <property type="component" value="Unassembled WGS sequence"/>
</dbReference>
<dbReference type="InterPro" id="IPR012462">
    <property type="entry name" value="UFSP1/2_DUB_cat"/>
</dbReference>
<proteinExistence type="inferred from homology"/>
<protein>
    <recommendedName>
        <fullName evidence="7">Probable Ufm1-specific protease 2</fullName>
    </recommendedName>
</protein>
<evidence type="ECO:0000256" key="7">
    <source>
        <dbReference type="ARBA" id="ARBA00073264"/>
    </source>
</evidence>
<dbReference type="Pfam" id="PF07910">
    <property type="entry name" value="Peptidase_C78"/>
    <property type="match status" value="1"/>
</dbReference>
<evidence type="ECO:0000313" key="12">
    <source>
        <dbReference type="Proteomes" id="UP001292094"/>
    </source>
</evidence>
<dbReference type="GO" id="GO:0071567">
    <property type="term" value="F:deUFMylase activity"/>
    <property type="evidence" value="ECO:0007669"/>
    <property type="project" value="TreeGrafter"/>
</dbReference>
<dbReference type="GO" id="GO:0006508">
    <property type="term" value="P:proteolysis"/>
    <property type="evidence" value="ECO:0007669"/>
    <property type="project" value="UniProtKB-KW"/>
</dbReference>
<accession>A0AAE1UKG5</accession>
<name>A0AAE1UKG5_9EUCA</name>
<dbReference type="PANTHER" id="PTHR48153:SF2">
    <property type="entry name" value="UFM1-SPECIFIC PROTEASE 2"/>
    <property type="match status" value="1"/>
</dbReference>
<keyword evidence="5" id="KW-0788">Thiol protease</keyword>
<gene>
    <name evidence="11" type="ORF">Pmani_001291</name>
</gene>
<evidence type="ECO:0000256" key="8">
    <source>
        <dbReference type="SAM" id="MobiDB-lite"/>
    </source>
</evidence>
<evidence type="ECO:0000256" key="3">
    <source>
        <dbReference type="ARBA" id="ARBA00022786"/>
    </source>
</evidence>
<dbReference type="Pfam" id="PF20908">
    <property type="entry name" value="UfSP2_N"/>
    <property type="match status" value="1"/>
</dbReference>
<dbReference type="GO" id="GO:0005634">
    <property type="term" value="C:nucleus"/>
    <property type="evidence" value="ECO:0007669"/>
    <property type="project" value="TreeGrafter"/>
</dbReference>
<keyword evidence="4" id="KW-0378">Hydrolase</keyword>
<evidence type="ECO:0000256" key="6">
    <source>
        <dbReference type="ARBA" id="ARBA00057559"/>
    </source>
</evidence>
<feature type="domain" description="UFSP1/2/DUB catalytic" evidence="9">
    <location>
        <begin position="377"/>
        <end position="560"/>
    </location>
</feature>
<dbReference type="EMBL" id="JAWZYT010000089">
    <property type="protein sequence ID" value="KAK4328308.1"/>
    <property type="molecule type" value="Genomic_DNA"/>
</dbReference>
<comment type="function">
    <text evidence="6">Thiol protease which recognizes and hydrolyzes the peptide bond at the C-terminal Gly of UFM1, a ubiquitin-like modifier protein bound to a number of target proteins. Does not hydrolyze SUMO1 or ISG15 ubiquitin-like proteins.</text>
</comment>
<evidence type="ECO:0000256" key="1">
    <source>
        <dbReference type="ARBA" id="ARBA00008552"/>
    </source>
</evidence>
<dbReference type="InterPro" id="IPR038765">
    <property type="entry name" value="Papain-like_cys_pep_sf"/>
</dbReference>
<comment type="similarity">
    <text evidence="1">Belongs to the peptidase C78 family.</text>
</comment>
<feature type="region of interest" description="Disordered" evidence="8">
    <location>
        <begin position="186"/>
        <end position="210"/>
    </location>
</feature>
<keyword evidence="2" id="KW-0645">Protease</keyword>
<dbReference type="PANTHER" id="PTHR48153">
    <property type="entry name" value="UFM1-SPECIFIC PROTEASE 2"/>
    <property type="match status" value="1"/>
</dbReference>
<evidence type="ECO:0000256" key="2">
    <source>
        <dbReference type="ARBA" id="ARBA00022670"/>
    </source>
</evidence>
<comment type="caution">
    <text evidence="11">The sequence shown here is derived from an EMBL/GenBank/DDBJ whole genome shotgun (WGS) entry which is preliminary data.</text>
</comment>
<reference evidence="11" key="1">
    <citation type="submission" date="2023-11" db="EMBL/GenBank/DDBJ databases">
        <title>Genome assemblies of two species of porcelain crab, Petrolisthes cinctipes and Petrolisthes manimaculis (Anomura: Porcellanidae).</title>
        <authorList>
            <person name="Angst P."/>
        </authorList>
    </citation>
    <scope>NUCLEOTIDE SEQUENCE</scope>
    <source>
        <strain evidence="11">PB745_02</strain>
        <tissue evidence="11">Gill</tissue>
    </source>
</reference>
<evidence type="ECO:0000259" key="10">
    <source>
        <dbReference type="Pfam" id="PF20908"/>
    </source>
</evidence>
<keyword evidence="3" id="KW-0833">Ubl conjugation pathway</keyword>
<feature type="domain" description="UFSP2 second" evidence="10">
    <location>
        <begin position="204"/>
        <end position="348"/>
    </location>
</feature>
<evidence type="ECO:0000256" key="5">
    <source>
        <dbReference type="ARBA" id="ARBA00022807"/>
    </source>
</evidence>
<evidence type="ECO:0000313" key="11">
    <source>
        <dbReference type="EMBL" id="KAK4328308.1"/>
    </source>
</evidence>
<dbReference type="FunFam" id="3.90.70.130:FF:000001">
    <property type="entry name" value="Probable Ufm1-specific protease 2"/>
    <property type="match status" value="1"/>
</dbReference>
<dbReference type="Gene3D" id="3.90.70.130">
    <property type="match status" value="1"/>
</dbReference>
<organism evidence="11 12">
    <name type="scientific">Petrolisthes manimaculis</name>
    <dbReference type="NCBI Taxonomy" id="1843537"/>
    <lineage>
        <taxon>Eukaryota</taxon>
        <taxon>Metazoa</taxon>
        <taxon>Ecdysozoa</taxon>
        <taxon>Arthropoda</taxon>
        <taxon>Crustacea</taxon>
        <taxon>Multicrustacea</taxon>
        <taxon>Malacostraca</taxon>
        <taxon>Eumalacostraca</taxon>
        <taxon>Eucarida</taxon>
        <taxon>Decapoda</taxon>
        <taxon>Pleocyemata</taxon>
        <taxon>Anomura</taxon>
        <taxon>Galatheoidea</taxon>
        <taxon>Porcellanidae</taxon>
        <taxon>Petrolisthes</taxon>
    </lineage>
</organism>
<dbReference type="InterPro" id="IPR049387">
    <property type="entry name" value="UFSP2-like_2nd"/>
</dbReference>
<evidence type="ECO:0000259" key="9">
    <source>
        <dbReference type="Pfam" id="PF07910"/>
    </source>
</evidence>
<dbReference type="GO" id="GO:0005783">
    <property type="term" value="C:endoplasmic reticulum"/>
    <property type="evidence" value="ECO:0007669"/>
    <property type="project" value="TreeGrafter"/>
</dbReference>